<evidence type="ECO:0008006" key="3">
    <source>
        <dbReference type="Google" id="ProtNLM"/>
    </source>
</evidence>
<dbReference type="AlphaFoldDB" id="A0AA38XQR6"/>
<gene>
    <name evidence="2" type="ORF">H2204_013333</name>
</gene>
<protein>
    <recommendedName>
        <fullName evidence="3">Tetratricopeptide repeat protein</fullName>
    </recommendedName>
</protein>
<evidence type="ECO:0000313" key="2">
    <source>
        <dbReference type="EMBL" id="KAJ9617953.1"/>
    </source>
</evidence>
<dbReference type="Gene3D" id="1.25.40.10">
    <property type="entry name" value="Tetratricopeptide repeat domain"/>
    <property type="match status" value="1"/>
</dbReference>
<dbReference type="EMBL" id="JAPDRN010000149">
    <property type="protein sequence ID" value="KAJ9617953.1"/>
    <property type="molecule type" value="Genomic_DNA"/>
</dbReference>
<dbReference type="InterPro" id="IPR011990">
    <property type="entry name" value="TPR-like_helical_dom_sf"/>
</dbReference>
<keyword evidence="1" id="KW-0732">Signal</keyword>
<dbReference type="SUPFAM" id="SSF48452">
    <property type="entry name" value="TPR-like"/>
    <property type="match status" value="1"/>
</dbReference>
<comment type="caution">
    <text evidence="2">The sequence shown here is derived from an EMBL/GenBank/DDBJ whole genome shotgun (WGS) entry which is preliminary data.</text>
</comment>
<evidence type="ECO:0000256" key="1">
    <source>
        <dbReference type="SAM" id="SignalP"/>
    </source>
</evidence>
<name>A0AA38XQR6_9EURO</name>
<feature type="chain" id="PRO_5041201386" description="Tetratricopeptide repeat protein" evidence="1">
    <location>
        <begin position="23"/>
        <end position="511"/>
    </location>
</feature>
<feature type="signal peptide" evidence="1">
    <location>
        <begin position="1"/>
        <end position="22"/>
    </location>
</feature>
<reference evidence="2" key="1">
    <citation type="submission" date="2022-10" db="EMBL/GenBank/DDBJ databases">
        <title>Culturing micro-colonial fungi from biological soil crusts in the Mojave desert and describing Neophaeococcomyces mojavensis, and introducing the new genera and species Taxawa tesnikishii.</title>
        <authorList>
            <person name="Kurbessoian T."/>
            <person name="Stajich J.E."/>
        </authorList>
    </citation>
    <scope>NUCLEOTIDE SEQUENCE</scope>
    <source>
        <strain evidence="2">TK_35</strain>
    </source>
</reference>
<sequence>MPRCTSLLVLLLAALTSATASANVPRTPTPTSQHPPNAAMDAAHAAYAQQWDTAIEQSRSGNTLAALIAMERLMDSPLLADFDAERRGRAAQFAGWTAAMQKQPALARRYLQQALLALPGDASILTTLVSLDLNDDQPAAAVEHLTQALARADSPLAIDHHTISYLQYHLRAQPAQRMALLQALFDNGWKSGGSEPTGLWLELATLQADNGRSDAIAATLARIDTPAELIRLRSDKRFDRYVDRRDVHFDPVKAAQRHLDALRVSGLLDRVLDARMVDFSSTLLMLDRNEEVLALTDTLAEAAADGQSPPAAEAEWLAWLLNSRIAALRRLGRTDEALATAKLAARIGALGPDGLEHQMNVAFVLNSLGQTQEADTAMETLTGLSGYGQAAQALIHFAAARQRGDADAAAAARAVIVAQRQGARLFYREMLLEEGDLDAAAAVLIEQLRSPLERGDALASLQDMRVYPSLPGDVRIDAAWRELKQRADVQAEVSRVGRIERYELVGSATSR</sequence>
<organism evidence="2">
    <name type="scientific">Knufia peltigerae</name>
    <dbReference type="NCBI Taxonomy" id="1002370"/>
    <lineage>
        <taxon>Eukaryota</taxon>
        <taxon>Fungi</taxon>
        <taxon>Dikarya</taxon>
        <taxon>Ascomycota</taxon>
        <taxon>Pezizomycotina</taxon>
        <taxon>Eurotiomycetes</taxon>
        <taxon>Chaetothyriomycetidae</taxon>
        <taxon>Chaetothyriales</taxon>
        <taxon>Trichomeriaceae</taxon>
        <taxon>Knufia</taxon>
    </lineage>
</organism>
<accession>A0AA38XQR6</accession>
<proteinExistence type="predicted"/>